<dbReference type="Pfam" id="PF13472">
    <property type="entry name" value="Lipase_GDSL_2"/>
    <property type="match status" value="1"/>
</dbReference>
<protein>
    <submittedName>
        <fullName evidence="2">SGNH/GDSL hydrolase family protein</fullName>
        <ecNumber evidence="2">3.1.-.-</ecNumber>
    </submittedName>
</protein>
<evidence type="ECO:0000313" key="3">
    <source>
        <dbReference type="Proteomes" id="UP001442841"/>
    </source>
</evidence>
<evidence type="ECO:0000313" key="2">
    <source>
        <dbReference type="EMBL" id="XAN09272.1"/>
    </source>
</evidence>
<dbReference type="InterPro" id="IPR051532">
    <property type="entry name" value="Ester_Hydrolysis_Enzymes"/>
</dbReference>
<name>A0ABZ3FWU9_9ACTN</name>
<sequence>MGTALRKSRQQALDHSEHWNRPHEGTLTYVALGDSAGVGVGVDDPALGYVGLVAKRLAETTRKTVGIVNLSVSGAKARDVLDSQVPKLSELPPPDFVTCVIGGNDVAWRRRFSADDFAHDMKMIAARLPQGSVIGQVPNFLHWPYEGRAKKANRGISQAAALHGHLVAEIHTVTKSLSLGSYMSTFADDYFHPNDKGHALWADAIWGQLSRHLIG</sequence>
<organism evidence="2 3">
    <name type="scientific">Ammonicoccus fulvus</name>
    <dbReference type="NCBI Taxonomy" id="3138240"/>
    <lineage>
        <taxon>Bacteria</taxon>
        <taxon>Bacillati</taxon>
        <taxon>Actinomycetota</taxon>
        <taxon>Actinomycetes</taxon>
        <taxon>Propionibacteriales</taxon>
        <taxon>Propionibacteriaceae</taxon>
        <taxon>Ammonicoccus</taxon>
    </lineage>
</organism>
<dbReference type="EC" id="3.1.-.-" evidence="2"/>
<accession>A0ABZ3FWU9</accession>
<proteinExistence type="predicted"/>
<dbReference type="InterPro" id="IPR013830">
    <property type="entry name" value="SGNH_hydro"/>
</dbReference>
<reference evidence="2 3" key="1">
    <citation type="submission" date="2024-04" db="EMBL/GenBank/DDBJ databases">
        <title>Isolation of an actinomycete strain from pig manure.</title>
        <authorList>
            <person name="Gong T."/>
            <person name="Yu Z."/>
            <person name="An M."/>
            <person name="Wei C."/>
            <person name="Yang W."/>
            <person name="Liu L."/>
        </authorList>
    </citation>
    <scope>NUCLEOTIDE SEQUENCE [LARGE SCALE GENOMIC DNA]</scope>
    <source>
        <strain evidence="2 3">ZF39</strain>
    </source>
</reference>
<keyword evidence="2" id="KW-0378">Hydrolase</keyword>
<feature type="domain" description="SGNH hydrolase-type esterase" evidence="1">
    <location>
        <begin position="31"/>
        <end position="200"/>
    </location>
</feature>
<dbReference type="RefSeq" id="WP_425310725.1">
    <property type="nucleotide sequence ID" value="NZ_CP154795.1"/>
</dbReference>
<dbReference type="EMBL" id="CP154795">
    <property type="protein sequence ID" value="XAN09272.1"/>
    <property type="molecule type" value="Genomic_DNA"/>
</dbReference>
<dbReference type="PANTHER" id="PTHR30383">
    <property type="entry name" value="THIOESTERASE 1/PROTEASE 1/LYSOPHOSPHOLIPASE L1"/>
    <property type="match status" value="1"/>
</dbReference>
<dbReference type="PANTHER" id="PTHR30383:SF5">
    <property type="entry name" value="SGNH HYDROLASE-TYPE ESTERASE DOMAIN-CONTAINING PROTEIN"/>
    <property type="match status" value="1"/>
</dbReference>
<dbReference type="Gene3D" id="3.40.50.1110">
    <property type="entry name" value="SGNH hydrolase"/>
    <property type="match status" value="1"/>
</dbReference>
<gene>
    <name evidence="2" type="ORF">AADG42_18765</name>
</gene>
<dbReference type="InterPro" id="IPR036514">
    <property type="entry name" value="SGNH_hydro_sf"/>
</dbReference>
<dbReference type="SUPFAM" id="SSF52266">
    <property type="entry name" value="SGNH hydrolase"/>
    <property type="match status" value="1"/>
</dbReference>
<dbReference type="Proteomes" id="UP001442841">
    <property type="component" value="Chromosome"/>
</dbReference>
<evidence type="ECO:0000259" key="1">
    <source>
        <dbReference type="Pfam" id="PF13472"/>
    </source>
</evidence>
<dbReference type="GO" id="GO:0016787">
    <property type="term" value="F:hydrolase activity"/>
    <property type="evidence" value="ECO:0007669"/>
    <property type="project" value="UniProtKB-KW"/>
</dbReference>
<keyword evidence="3" id="KW-1185">Reference proteome</keyword>